<dbReference type="EMBL" id="RKRA01000001">
    <property type="protein sequence ID" value="RPF26128.1"/>
    <property type="molecule type" value="Genomic_DNA"/>
</dbReference>
<keyword evidence="11" id="KW-1185">Reference proteome</keyword>
<keyword evidence="7 8" id="KW-0472">Membrane</keyword>
<feature type="transmembrane region" description="Helical" evidence="8">
    <location>
        <begin position="391"/>
        <end position="412"/>
    </location>
</feature>
<proteinExistence type="inferred from homology"/>
<feature type="transmembrane region" description="Helical" evidence="8">
    <location>
        <begin position="278"/>
        <end position="302"/>
    </location>
</feature>
<organism evidence="10 11">
    <name type="scientific">Georgenia muralis</name>
    <dbReference type="NCBI Taxonomy" id="154117"/>
    <lineage>
        <taxon>Bacteria</taxon>
        <taxon>Bacillati</taxon>
        <taxon>Actinomycetota</taxon>
        <taxon>Actinomycetes</taxon>
        <taxon>Micrococcales</taxon>
        <taxon>Bogoriellaceae</taxon>
        <taxon>Georgenia</taxon>
    </lineage>
</organism>
<dbReference type="Pfam" id="PF00528">
    <property type="entry name" value="BPD_transp_1"/>
    <property type="match status" value="2"/>
</dbReference>
<feature type="transmembrane region" description="Helical" evidence="8">
    <location>
        <begin position="185"/>
        <end position="207"/>
    </location>
</feature>
<keyword evidence="2 8" id="KW-0813">Transport</keyword>
<dbReference type="AlphaFoldDB" id="A0A3N4ZJX2"/>
<dbReference type="Gene3D" id="1.10.3720.10">
    <property type="entry name" value="MetI-like"/>
    <property type="match status" value="2"/>
</dbReference>
<dbReference type="CDD" id="cd06261">
    <property type="entry name" value="TM_PBP2"/>
    <property type="match status" value="2"/>
</dbReference>
<comment type="subcellular location">
    <subcellularLocation>
        <location evidence="1">Cell inner membrane</location>
        <topology evidence="1">Multi-pass membrane protein</topology>
    </subcellularLocation>
    <subcellularLocation>
        <location evidence="8">Cell membrane</location>
        <topology evidence="8">Multi-pass membrane protein</topology>
    </subcellularLocation>
</comment>
<dbReference type="OrthoDB" id="5100908at2"/>
<keyword evidence="3" id="KW-1003">Cell membrane</keyword>
<dbReference type="PANTHER" id="PTHR43357:SF3">
    <property type="entry name" value="FE(3+)-TRANSPORT SYSTEM PERMEASE PROTEIN FBPB 2"/>
    <property type="match status" value="1"/>
</dbReference>
<keyword evidence="6 8" id="KW-1133">Transmembrane helix</keyword>
<gene>
    <name evidence="10" type="ORF">EDD32_0553</name>
</gene>
<comment type="similarity">
    <text evidence="8">Belongs to the binding-protein-dependent transport system permease family.</text>
</comment>
<evidence type="ECO:0000256" key="8">
    <source>
        <dbReference type="RuleBase" id="RU363032"/>
    </source>
</evidence>
<dbReference type="PROSITE" id="PS50928">
    <property type="entry name" value="ABC_TM1"/>
    <property type="match status" value="2"/>
</dbReference>
<feature type="transmembrane region" description="Helical" evidence="8">
    <location>
        <begin position="322"/>
        <end position="345"/>
    </location>
</feature>
<feature type="transmembrane region" description="Helical" evidence="8">
    <location>
        <begin position="20"/>
        <end position="41"/>
    </location>
</feature>
<comment type="caution">
    <text evidence="10">The sequence shown here is derived from an EMBL/GenBank/DDBJ whole genome shotgun (WGS) entry which is preliminary data.</text>
</comment>
<evidence type="ECO:0000256" key="1">
    <source>
        <dbReference type="ARBA" id="ARBA00004429"/>
    </source>
</evidence>
<evidence type="ECO:0000256" key="5">
    <source>
        <dbReference type="ARBA" id="ARBA00022692"/>
    </source>
</evidence>
<evidence type="ECO:0000256" key="4">
    <source>
        <dbReference type="ARBA" id="ARBA00022519"/>
    </source>
</evidence>
<dbReference type="InterPro" id="IPR000515">
    <property type="entry name" value="MetI-like"/>
</dbReference>
<evidence type="ECO:0000313" key="10">
    <source>
        <dbReference type="EMBL" id="RPF26128.1"/>
    </source>
</evidence>
<feature type="transmembrane region" description="Helical" evidence="8">
    <location>
        <begin position="485"/>
        <end position="509"/>
    </location>
</feature>
<feature type="domain" description="ABC transmembrane type-1" evidence="9">
    <location>
        <begin position="64"/>
        <end position="247"/>
    </location>
</feature>
<sequence>MTAAPVRRTRTTAGRRAPAVLLVPAAVAAAVALLPIGYLLLRTAEAGGPAIWDTLWRDRTLWLVLRSLGLAAAVTAAAVTVGVALAWLTTRTDLPGRGAWSVVAALPLAVPSFVAAYAWVSVVPEVSGFLGTWLVLTMSTYPYVFLPVAAALRRVDPALEEVSRSLGRGPWQTHLTVTARQVRPAVAAGALLVALYALSDFGTPSLLRYDVFTRVIHTSYQASFDRTPAAVLSLVLVAVTVAITVAESRSRGRAEHARVGGGSARALRTVRLGRGKPLALLVTGGVAAVALGYPAAVLGYWVSRGSSAGVEWERLLPAGVSTLWVALLGALAATALAVPVGIIAARFPRGGGRFIEHATYAGHALPGIVVALALVFFGARYAQPIYQRTPLLVLAYTVLFMPAAIGSVRAAVAQSPRSMGEIARSLGRSPLGVLRDVTLPLAGPGIAAGFALVMLTVMKELPATLLLRPTGMDTLATRLWTETGVGAYAAAAPYAVALVLLAAVPTFVLSRVQASLVSDDAATRVVEETGGET</sequence>
<dbReference type="GO" id="GO:0055085">
    <property type="term" value="P:transmembrane transport"/>
    <property type="evidence" value="ECO:0007669"/>
    <property type="project" value="InterPro"/>
</dbReference>
<dbReference type="Proteomes" id="UP000280726">
    <property type="component" value="Unassembled WGS sequence"/>
</dbReference>
<dbReference type="GO" id="GO:0005886">
    <property type="term" value="C:plasma membrane"/>
    <property type="evidence" value="ECO:0007669"/>
    <property type="project" value="UniProtKB-SubCell"/>
</dbReference>
<evidence type="ECO:0000256" key="7">
    <source>
        <dbReference type="ARBA" id="ARBA00023136"/>
    </source>
</evidence>
<feature type="transmembrane region" description="Helical" evidence="8">
    <location>
        <begin position="357"/>
        <end position="379"/>
    </location>
</feature>
<dbReference type="PANTHER" id="PTHR43357">
    <property type="entry name" value="INNER MEMBRANE ABC TRANSPORTER PERMEASE PROTEIN YDCV"/>
    <property type="match status" value="1"/>
</dbReference>
<feature type="transmembrane region" description="Helical" evidence="8">
    <location>
        <begin position="100"/>
        <end position="120"/>
    </location>
</feature>
<evidence type="ECO:0000256" key="2">
    <source>
        <dbReference type="ARBA" id="ARBA00022448"/>
    </source>
</evidence>
<feature type="transmembrane region" description="Helical" evidence="8">
    <location>
        <begin position="61"/>
        <end position="88"/>
    </location>
</feature>
<accession>A0A3N4ZJX2</accession>
<feature type="domain" description="ABC transmembrane type-1" evidence="9">
    <location>
        <begin position="319"/>
        <end position="509"/>
    </location>
</feature>
<dbReference type="RefSeq" id="WP_123914405.1">
    <property type="nucleotide sequence ID" value="NZ_RKRA01000001.1"/>
</dbReference>
<evidence type="ECO:0000259" key="9">
    <source>
        <dbReference type="PROSITE" id="PS50928"/>
    </source>
</evidence>
<protein>
    <submittedName>
        <fullName evidence="10">Iron(III) transport system permease protein</fullName>
    </submittedName>
</protein>
<evidence type="ECO:0000256" key="6">
    <source>
        <dbReference type="ARBA" id="ARBA00022989"/>
    </source>
</evidence>
<dbReference type="SUPFAM" id="SSF161098">
    <property type="entry name" value="MetI-like"/>
    <property type="match status" value="2"/>
</dbReference>
<dbReference type="InterPro" id="IPR035906">
    <property type="entry name" value="MetI-like_sf"/>
</dbReference>
<evidence type="ECO:0000313" key="11">
    <source>
        <dbReference type="Proteomes" id="UP000280726"/>
    </source>
</evidence>
<keyword evidence="4" id="KW-0997">Cell inner membrane</keyword>
<feature type="transmembrane region" description="Helical" evidence="8">
    <location>
        <begin position="433"/>
        <end position="458"/>
    </location>
</feature>
<feature type="transmembrane region" description="Helical" evidence="8">
    <location>
        <begin position="126"/>
        <end position="146"/>
    </location>
</feature>
<name>A0A3N4ZJX2_9MICO</name>
<reference evidence="10 11" key="1">
    <citation type="submission" date="2018-11" db="EMBL/GenBank/DDBJ databases">
        <title>Sequencing the genomes of 1000 actinobacteria strains.</title>
        <authorList>
            <person name="Klenk H.-P."/>
        </authorList>
    </citation>
    <scope>NUCLEOTIDE SEQUENCE [LARGE SCALE GENOMIC DNA]</scope>
    <source>
        <strain evidence="10 11">DSM 14418</strain>
    </source>
</reference>
<evidence type="ECO:0000256" key="3">
    <source>
        <dbReference type="ARBA" id="ARBA00022475"/>
    </source>
</evidence>
<feature type="transmembrane region" description="Helical" evidence="8">
    <location>
        <begin position="227"/>
        <end position="246"/>
    </location>
</feature>
<keyword evidence="5 8" id="KW-0812">Transmembrane</keyword>